<accession>A0AAV2D6F8</accession>
<protein>
    <submittedName>
        <fullName evidence="1">Uncharacterized protein</fullName>
    </submittedName>
</protein>
<evidence type="ECO:0000313" key="1">
    <source>
        <dbReference type="EMBL" id="CAL1368633.1"/>
    </source>
</evidence>
<name>A0AAV2D6F8_9ROSI</name>
<organism evidence="1 2">
    <name type="scientific">Linum trigynum</name>
    <dbReference type="NCBI Taxonomy" id="586398"/>
    <lineage>
        <taxon>Eukaryota</taxon>
        <taxon>Viridiplantae</taxon>
        <taxon>Streptophyta</taxon>
        <taxon>Embryophyta</taxon>
        <taxon>Tracheophyta</taxon>
        <taxon>Spermatophyta</taxon>
        <taxon>Magnoliopsida</taxon>
        <taxon>eudicotyledons</taxon>
        <taxon>Gunneridae</taxon>
        <taxon>Pentapetalae</taxon>
        <taxon>rosids</taxon>
        <taxon>fabids</taxon>
        <taxon>Malpighiales</taxon>
        <taxon>Linaceae</taxon>
        <taxon>Linum</taxon>
    </lineage>
</organism>
<proteinExistence type="predicted"/>
<dbReference type="Proteomes" id="UP001497516">
    <property type="component" value="Chromosome 2"/>
</dbReference>
<gene>
    <name evidence="1" type="ORF">LTRI10_LOCUS11667</name>
</gene>
<evidence type="ECO:0000313" key="2">
    <source>
        <dbReference type="Proteomes" id="UP001497516"/>
    </source>
</evidence>
<sequence>MQQRFLLSRKMLEISPEASVAGRKLVEERMSALDSDVESSHHASSLTKNLVHSVPICSVDSSFVACL</sequence>
<dbReference type="EMBL" id="OZ034815">
    <property type="protein sequence ID" value="CAL1368633.1"/>
    <property type="molecule type" value="Genomic_DNA"/>
</dbReference>
<reference evidence="1 2" key="1">
    <citation type="submission" date="2024-04" db="EMBL/GenBank/DDBJ databases">
        <authorList>
            <person name="Fracassetti M."/>
        </authorList>
    </citation>
    <scope>NUCLEOTIDE SEQUENCE [LARGE SCALE GENOMIC DNA]</scope>
</reference>
<keyword evidence="2" id="KW-1185">Reference proteome</keyword>
<dbReference type="AlphaFoldDB" id="A0AAV2D6F8"/>